<dbReference type="CDD" id="cd24048">
    <property type="entry name" value="ASKHA_NBD_FtsA"/>
    <property type="match status" value="1"/>
</dbReference>
<dbReference type="InterPro" id="IPR050696">
    <property type="entry name" value="FtsA/MreB"/>
</dbReference>
<keyword evidence="4" id="KW-0131">Cell cycle</keyword>
<dbReference type="SUPFAM" id="SSF53067">
    <property type="entry name" value="Actin-like ATPase domain"/>
    <property type="match status" value="2"/>
</dbReference>
<dbReference type="NCBIfam" id="TIGR01174">
    <property type="entry name" value="ftsA"/>
    <property type="match status" value="1"/>
</dbReference>
<accession>A0A3B0TL89</accession>
<dbReference type="GO" id="GO:0032153">
    <property type="term" value="C:cell division site"/>
    <property type="evidence" value="ECO:0007669"/>
    <property type="project" value="TreeGrafter"/>
</dbReference>
<name>A0A3B0TL89_9ZZZZ</name>
<dbReference type="InterPro" id="IPR043129">
    <property type="entry name" value="ATPase_NBD"/>
</dbReference>
<dbReference type="PANTHER" id="PTHR32432:SF4">
    <property type="entry name" value="CELL DIVISION PROTEIN FTSA"/>
    <property type="match status" value="1"/>
</dbReference>
<evidence type="ECO:0000256" key="2">
    <source>
        <dbReference type="ARBA" id="ARBA00022618"/>
    </source>
</evidence>
<protein>
    <submittedName>
        <fullName evidence="6">Cell division protein FtsA</fullName>
    </submittedName>
</protein>
<dbReference type="EMBL" id="UOEP01000046">
    <property type="protein sequence ID" value="VAW15252.1"/>
    <property type="molecule type" value="Genomic_DNA"/>
</dbReference>
<organism evidence="6">
    <name type="scientific">hydrothermal vent metagenome</name>
    <dbReference type="NCBI Taxonomy" id="652676"/>
    <lineage>
        <taxon>unclassified sequences</taxon>
        <taxon>metagenomes</taxon>
        <taxon>ecological metagenomes</taxon>
    </lineage>
</organism>
<feature type="domain" description="SHS2" evidence="5">
    <location>
        <begin position="8"/>
        <end position="195"/>
    </location>
</feature>
<dbReference type="SMART" id="SM00842">
    <property type="entry name" value="FtsA"/>
    <property type="match status" value="1"/>
</dbReference>
<gene>
    <name evidence="6" type="ORF">MNBD_BACTEROID01-482</name>
</gene>
<dbReference type="GO" id="GO:0009898">
    <property type="term" value="C:cytoplasmic side of plasma membrane"/>
    <property type="evidence" value="ECO:0007669"/>
    <property type="project" value="TreeGrafter"/>
</dbReference>
<keyword evidence="3" id="KW-0472">Membrane</keyword>
<keyword evidence="2 6" id="KW-0132">Cell division</keyword>
<dbReference type="GO" id="GO:0051301">
    <property type="term" value="P:cell division"/>
    <property type="evidence" value="ECO:0007669"/>
    <property type="project" value="UniProtKB-KW"/>
</dbReference>
<dbReference type="HAMAP" id="MF_02033">
    <property type="entry name" value="FtsA"/>
    <property type="match status" value="1"/>
</dbReference>
<dbReference type="AlphaFoldDB" id="A0A3B0TL89"/>
<dbReference type="InterPro" id="IPR003494">
    <property type="entry name" value="SHS2_FtsA"/>
</dbReference>
<proteinExistence type="inferred from homology"/>
<sequence length="429" mass="46996">MASKQKIVAVVDIGTTKVVAIAGVQTEDNKIDILGFAKNASKGVKRGILLNIDEAVGVLNDVISQVEDQFDGEISEVNVALAGQHVRTIACKGYKYTSEEGVVTSEDIQNLIDEVQNHPCDPGHKIYHIAPVDYIIDEEPGFKNPVGVSGKKIDARYKVLMAPESYNLHVEKALHSIRVGLGRTVISPVATAEAVLTEDEKEAGVVLVDIGGGITTMAIYYNGTLCYSVVIPFAGNVITNDIKKGCSILLKWAEQLKIQYGQAMGNSAEEDKVVTIPGSNGWEPKEISFKSLAFIIQARLEEIIDSCYFQIENSGYLDKLGAGIVLAGGTSKLMNLVQLVKYRTGLDARIGFPALNLKENIKELRAPEYFTALGLLKLSLNDNNHSTESGRRRRKKKDKKMAGGFFRSKLEKMSQQITMIFDEDDIELQ</sequence>
<dbReference type="Gene3D" id="3.30.420.40">
    <property type="match status" value="2"/>
</dbReference>
<keyword evidence="1" id="KW-1003">Cell membrane</keyword>
<dbReference type="PIRSF" id="PIRSF003101">
    <property type="entry name" value="FtsA"/>
    <property type="match status" value="1"/>
</dbReference>
<dbReference type="Gene3D" id="3.30.1490.110">
    <property type="match status" value="1"/>
</dbReference>
<evidence type="ECO:0000313" key="6">
    <source>
        <dbReference type="EMBL" id="VAW15252.1"/>
    </source>
</evidence>
<reference evidence="6" key="1">
    <citation type="submission" date="2018-06" db="EMBL/GenBank/DDBJ databases">
        <authorList>
            <person name="Zhirakovskaya E."/>
        </authorList>
    </citation>
    <scope>NUCLEOTIDE SEQUENCE</scope>
</reference>
<evidence type="ECO:0000256" key="4">
    <source>
        <dbReference type="ARBA" id="ARBA00023306"/>
    </source>
</evidence>
<dbReference type="Pfam" id="PF02491">
    <property type="entry name" value="SHS2_FTSA"/>
    <property type="match status" value="1"/>
</dbReference>
<dbReference type="PANTHER" id="PTHR32432">
    <property type="entry name" value="CELL DIVISION PROTEIN FTSA-RELATED"/>
    <property type="match status" value="1"/>
</dbReference>
<dbReference type="Pfam" id="PF14450">
    <property type="entry name" value="FtsA"/>
    <property type="match status" value="1"/>
</dbReference>
<evidence type="ECO:0000256" key="3">
    <source>
        <dbReference type="ARBA" id="ARBA00023136"/>
    </source>
</evidence>
<dbReference type="InterPro" id="IPR020823">
    <property type="entry name" value="Cell_div_FtsA"/>
</dbReference>
<evidence type="ECO:0000256" key="1">
    <source>
        <dbReference type="ARBA" id="ARBA00022475"/>
    </source>
</evidence>
<evidence type="ECO:0000259" key="5">
    <source>
        <dbReference type="SMART" id="SM00842"/>
    </source>
</evidence>